<organism evidence="1 2">
    <name type="scientific">Hydrogenophaga taeniospiralis CCUG 15921</name>
    <dbReference type="NCBI Taxonomy" id="1281780"/>
    <lineage>
        <taxon>Bacteria</taxon>
        <taxon>Pseudomonadati</taxon>
        <taxon>Pseudomonadota</taxon>
        <taxon>Betaproteobacteria</taxon>
        <taxon>Burkholderiales</taxon>
        <taxon>Comamonadaceae</taxon>
        <taxon>Hydrogenophaga</taxon>
    </lineage>
</organism>
<dbReference type="SUPFAM" id="SSF50965">
    <property type="entry name" value="Galactose oxidase, central domain"/>
    <property type="match status" value="1"/>
</dbReference>
<dbReference type="Proteomes" id="UP001152876">
    <property type="component" value="Unassembled WGS sequence"/>
</dbReference>
<evidence type="ECO:0000313" key="2">
    <source>
        <dbReference type="Proteomes" id="UP001152876"/>
    </source>
</evidence>
<comment type="caution">
    <text evidence="1">The sequence shown here is derived from an EMBL/GenBank/DDBJ whole genome shotgun (WGS) entry which is preliminary data.</text>
</comment>
<dbReference type="EMBL" id="AOGK01000002">
    <property type="protein sequence ID" value="MDG5974192.1"/>
    <property type="molecule type" value="Genomic_DNA"/>
</dbReference>
<accession>A0A9X4S6T3</accession>
<proteinExistence type="predicted"/>
<dbReference type="InterPro" id="IPR015915">
    <property type="entry name" value="Kelch-typ_b-propeller"/>
</dbReference>
<dbReference type="InterPro" id="IPR011043">
    <property type="entry name" value="Gal_Oxase/kelch_b-propeller"/>
</dbReference>
<evidence type="ECO:0000313" key="1">
    <source>
        <dbReference type="EMBL" id="MDG5974192.1"/>
    </source>
</evidence>
<dbReference type="AlphaFoldDB" id="A0A9X4S6T3"/>
<keyword evidence="2" id="KW-1185">Reference proteome</keyword>
<name>A0A9X4S6T3_9BURK</name>
<sequence>MSETTLEDGRVLYIGGEHEDHYDPDFCIYNDVTVVDAAGSIAIHGYPKEDFPPTDFHSATRIGSAIYIVGRLGYAESRTLGVTPVFKLSLDSMQMEAVETLGESPGWIYEHQASLASDGHTLVISGGERWRGEQRATQENVDTWALDTRNGRWTRLTQHHWQHWVMWRVDRKRNRLGDTRHARWHCEHVRRDHALLGLEHVWRHSEPPDFAALDALYRLPGEMSPVIEEAEYGTFSTMIDGLKVRFKESDGFLVEAIVEGQLRPDRLLELQRTTLVLLERIDASPYEIAVASGS</sequence>
<gene>
    <name evidence="1" type="ORF">H010_02947</name>
</gene>
<reference evidence="1" key="1">
    <citation type="submission" date="2013-01" db="EMBL/GenBank/DDBJ databases">
        <title>Genome draft of Hydrogenophaga taeniospiralis 2K1.</title>
        <authorList>
            <person name="Gomila M."/>
            <person name="Lalucat J."/>
        </authorList>
    </citation>
    <scope>NUCLEOTIDE SEQUENCE</scope>
    <source>
        <strain evidence="1">CCUG 15921</strain>
    </source>
</reference>
<dbReference type="Gene3D" id="2.120.10.80">
    <property type="entry name" value="Kelch-type beta propeller"/>
    <property type="match status" value="1"/>
</dbReference>
<protein>
    <submittedName>
        <fullName evidence="1">Ankyrin</fullName>
    </submittedName>
</protein>